<dbReference type="Pfam" id="PF01074">
    <property type="entry name" value="Glyco_hydro_38N"/>
    <property type="match status" value="1"/>
</dbReference>
<dbReference type="GO" id="GO:0030246">
    <property type="term" value="F:carbohydrate binding"/>
    <property type="evidence" value="ECO:0007669"/>
    <property type="project" value="InterPro"/>
</dbReference>
<dbReference type="InterPro" id="IPR000602">
    <property type="entry name" value="Glyco_hydro_38_N"/>
</dbReference>
<evidence type="ECO:0000256" key="1">
    <source>
        <dbReference type="ARBA" id="ARBA00009792"/>
    </source>
</evidence>
<dbReference type="Gene3D" id="2.70.98.30">
    <property type="entry name" value="Golgi alpha-mannosidase II, domain 4"/>
    <property type="match status" value="1"/>
</dbReference>
<organism evidence="6 7">
    <name type="scientific">Galactobacter caseinivorans</name>
    <dbReference type="NCBI Taxonomy" id="2676123"/>
    <lineage>
        <taxon>Bacteria</taxon>
        <taxon>Bacillati</taxon>
        <taxon>Actinomycetota</taxon>
        <taxon>Actinomycetes</taxon>
        <taxon>Micrococcales</taxon>
        <taxon>Micrococcaceae</taxon>
        <taxon>Galactobacter</taxon>
    </lineage>
</organism>
<comment type="similarity">
    <text evidence="1">Belongs to the glycosyl hydrolase 38 family.</text>
</comment>
<dbReference type="InterPro" id="IPR028995">
    <property type="entry name" value="Glyco_hydro_57/38_cen_sf"/>
</dbReference>
<evidence type="ECO:0000259" key="5">
    <source>
        <dbReference type="SMART" id="SM00872"/>
    </source>
</evidence>
<dbReference type="SUPFAM" id="SSF88713">
    <property type="entry name" value="Glycoside hydrolase/deacetylase"/>
    <property type="match status" value="1"/>
</dbReference>
<gene>
    <name evidence="6" type="ORF">DWQ67_10095</name>
</gene>
<dbReference type="InterPro" id="IPR027291">
    <property type="entry name" value="Glyco_hydro_38_N_sf"/>
</dbReference>
<accession>A0A496PH64</accession>
<dbReference type="GO" id="GO:0046872">
    <property type="term" value="F:metal ion binding"/>
    <property type="evidence" value="ECO:0007669"/>
    <property type="project" value="UniProtKB-KW"/>
</dbReference>
<dbReference type="InterPro" id="IPR011013">
    <property type="entry name" value="Gal_mutarotase_sf_dom"/>
</dbReference>
<dbReference type="InterPro" id="IPR015341">
    <property type="entry name" value="Glyco_hydro_38_cen"/>
</dbReference>
<dbReference type="Proteomes" id="UP000273119">
    <property type="component" value="Unassembled WGS sequence"/>
</dbReference>
<keyword evidence="3" id="KW-0378">Hydrolase</keyword>
<protein>
    <submittedName>
        <fullName evidence="6">Alpha-mannosidase</fullName>
    </submittedName>
</protein>
<name>A0A496PH64_9MICC</name>
<comment type="caution">
    <text evidence="6">The sequence shown here is derived from an EMBL/GenBank/DDBJ whole genome shotgun (WGS) entry which is preliminary data.</text>
</comment>
<dbReference type="InterPro" id="IPR054723">
    <property type="entry name" value="Ams1-like_N"/>
</dbReference>
<dbReference type="SMART" id="SM00872">
    <property type="entry name" value="Alpha-mann_mid"/>
    <property type="match status" value="1"/>
</dbReference>
<dbReference type="CDD" id="cd10789">
    <property type="entry name" value="GH38N_AMII_ER_cytosolic"/>
    <property type="match status" value="1"/>
</dbReference>
<dbReference type="PANTHER" id="PTHR46017">
    <property type="entry name" value="ALPHA-MANNOSIDASE 2C1"/>
    <property type="match status" value="1"/>
</dbReference>
<keyword evidence="2" id="KW-0479">Metal-binding</keyword>
<keyword evidence="4" id="KW-0326">Glycosidase</keyword>
<dbReference type="GO" id="GO:0006013">
    <property type="term" value="P:mannose metabolic process"/>
    <property type="evidence" value="ECO:0007669"/>
    <property type="project" value="InterPro"/>
</dbReference>
<dbReference type="Pfam" id="PF09261">
    <property type="entry name" value="Alpha-mann_mid"/>
    <property type="match status" value="1"/>
</dbReference>
<proteinExistence type="inferred from homology"/>
<dbReference type="AlphaFoldDB" id="A0A496PH64"/>
<dbReference type="PANTHER" id="PTHR46017:SF1">
    <property type="entry name" value="ALPHA-MANNOSIDASE 2C1"/>
    <property type="match status" value="1"/>
</dbReference>
<evidence type="ECO:0000256" key="4">
    <source>
        <dbReference type="ARBA" id="ARBA00023295"/>
    </source>
</evidence>
<dbReference type="InterPro" id="IPR041147">
    <property type="entry name" value="GH38_C"/>
</dbReference>
<dbReference type="GO" id="GO:0004559">
    <property type="term" value="F:alpha-mannosidase activity"/>
    <property type="evidence" value="ECO:0007669"/>
    <property type="project" value="InterPro"/>
</dbReference>
<evidence type="ECO:0000256" key="2">
    <source>
        <dbReference type="ARBA" id="ARBA00022723"/>
    </source>
</evidence>
<dbReference type="FunFam" id="3.20.110.10:FF:000002">
    <property type="entry name" value="alpha-mannosidase 2C1 isoform X1"/>
    <property type="match status" value="1"/>
</dbReference>
<dbReference type="Gene3D" id="1.20.1270.50">
    <property type="entry name" value="Glycoside hydrolase family 38, central domain"/>
    <property type="match status" value="1"/>
</dbReference>
<dbReference type="InterPro" id="IPR037094">
    <property type="entry name" value="Glyco_hydro_38_cen_sf"/>
</dbReference>
<dbReference type="Gene3D" id="3.20.110.10">
    <property type="entry name" value="Glycoside hydrolase 38, N terminal domain"/>
    <property type="match status" value="1"/>
</dbReference>
<dbReference type="InterPro" id="IPR011682">
    <property type="entry name" value="Glyco_hydro_38_C"/>
</dbReference>
<dbReference type="SUPFAM" id="SSF88688">
    <property type="entry name" value="Families 57/38 glycoside transferase middle domain"/>
    <property type="match status" value="1"/>
</dbReference>
<dbReference type="EMBL" id="QQXL01000006">
    <property type="protein sequence ID" value="RKW69827.1"/>
    <property type="molecule type" value="Genomic_DNA"/>
</dbReference>
<dbReference type="Pfam" id="PF07748">
    <property type="entry name" value="Glyco_hydro_38C"/>
    <property type="match status" value="1"/>
</dbReference>
<dbReference type="FunFam" id="1.20.1270.50:FF:000004">
    <property type="entry name" value="alpha-mannosidase 2C1 isoform X1"/>
    <property type="match status" value="1"/>
</dbReference>
<sequence length="1011" mass="112645">MHDETSLTMGRARRVFFERILPECYGARVNFSIEAYELPGEPVPVSEGPGLDYQPFTAGTQWGPPWATTWFHVRATIPQDWAGQPVEALMDLGFEGNRPGFQCEALVMRPDLTPVKAVNPRNHWVPVTESAQGGEEIEFYLEAASNPVILGDQPFIPTQQGDRETADSNPIYTVHALELRVIRREVWELAQDVDLLMHQLPHLPQGQRKGLVLQALDDAMTALDLRDIPGTAAAARAVLHPVLDARGPDSAHRISAIGHSHIDSAWLWPLRETKRKAGRTVSSMTDLLERYPEFRYGMSSAQQYAWVKENYPAVWERLKAAVAEGRFEPLGGMWVESDTVMPSGESMVRQFLQGQLFFEKEFGKRSRGVWLPDSFGYSPALPQLIRRAGFEWFFTQKISWNQVNTFPHHSFDWEGIDGSRVFTHFPPMDTYNAELSGDELDKADRQFREHRKASGSIAPVGWGDGGGGTTREMIARAARLSNLDGSPHVQWESPDVFFDRAKAEMPHPPVWVGELYLELHRAVTTSQHKTKQGNRRSEHLLVEAEWWATAAWLRTGAEYPYDELQELWRIVLTHQFHDILPGTSIAWVHREAIGTYADVISRLERLIEASLAVLAGEGSLALSANPSSFEERGALPGGIAVAPQRTGETAPDDAADATVRESADAVVLSNAQAEFTFDRQGLLLHAVDLSTGRDYSVPGRPGNLFQLHEDFPNQWDAWDVDRFYRDSVQDLAEVAELRHEVSDGVATLFLTRTFGDSTLSQRLSLAPGERTLRVAQETEWKQTEQFLKLAFPLSVWAQDAVAETQFGFHRRVTHTNTSWENAKFETSTQRWVLIGDRDGGVALANESSHGFDVTRDVTDETGMITTLRLSVLRAPRYPDPDTDHGVHTHEYALQLGSTELAATRLGHSLNARQRSFTGARAVQPLVTVEGEGVLLDAVKPSEDRSGDLIVRVHEAGGHHAAAQVRLDVPFASAVEVSLLEDAAGPELPAPDGAVRLGLTPFSVRTLRFRLA</sequence>
<reference evidence="6 7" key="1">
    <citation type="submission" date="2018-07" db="EMBL/GenBank/DDBJ databases">
        <title>Arthrobacter sp. nov., isolated from raw cow's milk with high bacterial count.</title>
        <authorList>
            <person name="Hahne J."/>
            <person name="Isele D."/>
            <person name="Lipski A."/>
        </authorList>
    </citation>
    <scope>NUCLEOTIDE SEQUENCE [LARGE SCALE GENOMIC DNA]</scope>
    <source>
        <strain evidence="6 7">JZ R-183</strain>
    </source>
</reference>
<feature type="domain" description="Glycoside hydrolase family 38 central" evidence="5">
    <location>
        <begin position="518"/>
        <end position="596"/>
    </location>
</feature>
<dbReference type="Pfam" id="PF17677">
    <property type="entry name" value="Glyco_hydro38C2"/>
    <property type="match status" value="1"/>
</dbReference>
<evidence type="ECO:0000256" key="3">
    <source>
        <dbReference type="ARBA" id="ARBA00022801"/>
    </source>
</evidence>
<dbReference type="SUPFAM" id="SSF74650">
    <property type="entry name" value="Galactose mutarotase-like"/>
    <property type="match status" value="1"/>
</dbReference>
<dbReference type="Pfam" id="PF22907">
    <property type="entry name" value="Ams1-like_1st"/>
    <property type="match status" value="1"/>
</dbReference>
<keyword evidence="7" id="KW-1185">Reference proteome</keyword>
<dbReference type="RefSeq" id="WP_121485498.1">
    <property type="nucleotide sequence ID" value="NZ_QQXL01000006.1"/>
</dbReference>
<dbReference type="InterPro" id="IPR011330">
    <property type="entry name" value="Glyco_hydro/deAcase_b/a-brl"/>
</dbReference>
<evidence type="ECO:0000313" key="7">
    <source>
        <dbReference type="Proteomes" id="UP000273119"/>
    </source>
</evidence>
<evidence type="ECO:0000313" key="6">
    <source>
        <dbReference type="EMBL" id="RKW69827.1"/>
    </source>
</evidence>
<dbReference type="GO" id="GO:0009313">
    <property type="term" value="P:oligosaccharide catabolic process"/>
    <property type="evidence" value="ECO:0007669"/>
    <property type="project" value="TreeGrafter"/>
</dbReference>